<sequence length="2946" mass="329522">MDSSPVYPYLLFPNADEFHAADKVKYAIRHAVGQRSPNRLLTPRELREHHRLVRSIEDLELTLLLKDTSPMAVESSAPFDGNHQSSTGSLSHNSGGFPSSFTASSAKGICMTSGMSAGAEEEIWDNGRVNADLWNWPVEALHQQYSLLIAIDFGASSFCVSGRGRVLVDYVPCAVKTVLDVISTTLKTRRDEMSQIKRWVQLHVEESEWENVLGQVWDPVVDVTIILINVPVFDISPTTAHDEMRHLESVKVSGGDDNIMDLFPETAQSFNRFERGFSDETINNCTWIPLVTRCAAEALLRDSTLISRLGRTLSAYEEACRAQSCGGWPDVSLFTSIEHLVRLVPERSSRCTSVVLLTNAGEEALFDNYSLLESCVRRKNIILSILLLSEAGFLQGSNISLLSRFLLSVGGFAVHLDQWLSLGAHWLNVEWCRRFVGSRCLAQQLLVQLETKFPINVLHLPQNVPLTVTSRPDNHYVLYDASHGLEDFSLPNTSGVVQLLRCIAEGKVNEGWSVVMNYSSDASQVAHLYARWHCNMKRGRLIVSYEMDISYPVVHRCVCVSGTRLLVDQFVKAKGEDRGVSAGVGMARTSWATSLAVMRSQFDGWMRAEEVAVQCLRTTENPPDFPILDELRRLSSREGVSSWWLSYCNVRSIGIFFRWDDETLRSHHSYTTAERICVPSVTGEAIHVLRAALKKNHRLWGGSEGSDIYIFGSDKGDVQYVVQTLLLDEPTASERGSLLAVGFELRFSFFLRDAECVERTLAKVAGDVKACLSSSKRGDSRISGRQTLVVEVEADERNRREVHFYNSVVSCQRFEQLCEFHGSSASCSALSDRVASRRNHVNELRSSSGLVGKVKGTRTAHKFVYQASLSPYIVSPWVLADALVLHWVVETAGAWGTFANASFNLFVMRRIRDGFRLLYCMAQYKAVLHVTRAYDEHDPVDVFDVVVAPPGTADGHRGSQIILYRVVRPFKFGVSPRYRSQLISDILKDIQANTVLHTFEALSASAVLSTEGSSQQPKDLPRGCLGQRPQPQLLLQFCSPDCGYTISLPILSSRNGEEAGNDLRVAVQRLVSLLCDDYTFVSESLVPESLQQRLYGTVSLKCDAPVGIPPLQQQQLLVCVLRPAQCCCVTLLLVPGPSTVPSSGGNAREVTVHVLSLDAAALYEGVMRHYGRITGDVDKGGVHSCSDNSLRESLNILLTSFSSLHVGSQFLRYERSHQGNFHDLRAIWGEEMLRVFTPFQDYFREIDVSYLIFMHHGSFIDCTNEEPCESRLESLIASLLQSASLRPMSTNPTVFLRATEVVEDVQVEEGANTSNVSELANVPFLMKLALLRVSEPGYVNDCAWISAPCEGVTGETDCVKLLLDIFMQRKRYHQKQRLVLQCFIKTSPCQLFDVAGGERTLTPQVARDIFRKLQETPRTQGGSEPASNLQTFFAEEMHTETLQTLRRWSLPYEEIPMKARLSFDSLIWGAISQMVQYSLTESLKSQPFEELRNVVMGGQTSDAEEGLVSDSGQPNKVTSDANAADARGEGVDMEVLAHDSVDVVEAVSRIVGLSELMSVTVIPALLSVPCFELDSFTVQFTRQPACADNVEPSIVLRDVFTRCLSEDLVCVVPASDFCYLFIPNRRYFSSWWLMIDVRTVQETATECRLRLLCNKPRDPDVCGRVGKHLRRLIEARVREANQMYLLRQLRDTQSANKELIPFHWGNQFNPPAPINKNKKGSGPPTQLAMTSMPFHCRGVAVRKIPVYYKLQHQCQKVLNRITNSSSRLELINIYNREQCFIVADDAQKDTFHYIRLVFVKDTSSQPSVTEPAPRLSPADCCPWVVVQLFSATKNALVSRPLRKLEDFLYLLAVQELRDHLNYVQHKVISSVDLNFLQYKALDPITIDLKDANDDQNLDETDTQLAFALVVLSLHEMKFKHFEVESEQTGAFSNFMEYYKLQMRTDRLTNASTAAQPGLGDVYKCGWNALLRFVKVIEKEADVLVSCSVQVNNDSRLVVSKFLTKAPGDWCCVGDSEKTYLMQIDDAVSIGLSRWRFFIMTRGFGVMTLSQVVPAVDKMLDFCTSTLCANSAVLRLKKFSLDRVSLAVFPLLVERLVGVLEPLSPVCFVCKPNNPPSFLVGFPWRWCEELQGGPQTEHAEFVVACGFHISVGGSGSTSGSIVPVTRAMRVIHPDLPVSKTPALARSQFLLSQNIKVSSSGEPRALIRISLAEGLSVCLLDLLDSDNWMQLVGHVVAEVEKESDLMHDIMVQRLGLSLPARLTESILVSSCCGSSVDVPQGGWINVRTDECRWTGSNVRLPPQSTLRSDMLTIVMEGLCNRGLLANDTIRIEDAVTALYNECPQLSLRACHDFLRNFVREGVFKVKHKSLTFRTGNTVSLAEDVMTACAFRRHVHGARLLIESQHWQKGNADSLQQIESFWCTARRDGEVRLAQAVVSLQSHNKQIYCSRVSDFTLRSRTHWQPSDDILPPSLPRGANSHSEYCPSVDSALQSYVQHIHGIFPTARVVDLDPRDTTVTSDATLLCRFRCRYGKMADPQGGEITFVPHLYYVLVPVADTVKMMGLAPLRDVGDHWIVKGGLFIVEIGFQVVHFALDVFMVSGCSLSDGTAANAATWFKRKLMFSTVLYDLTVWRLLHCVQMYATHLPGQWQTSDAIENLVKYYPNPPNESLNVAAVFDLDEPKLRRLRRLMPNEQNAAPGGNAVNDVHLQQLIPEQGELLHRESTGEKYQYCGLMLWRSLRLLVLISTLRDVAHCDRRQNSDLYKLVMNAKSSLLRMLIDSTLRQQLQLTWKRFLTPPIEAQELQEGDVEEALQDLRVLQTKSARVSIVSFLEPFLSLDLNWANALFNSGRYLSRLCFNEYALHLLPVDASQTRGGAIMTLGSGSLDCGCLVVVEFSRCEERGVIENGVLYRSYGERITSTSSMSEAELELVECVLGILSSLLWSGEAC</sequence>
<dbReference type="Proteomes" id="UP000266743">
    <property type="component" value="Chromosome 6"/>
</dbReference>
<reference evidence="1" key="1">
    <citation type="submission" date="2018-09" db="EMBL/GenBank/DDBJ databases">
        <title>whole genome sequence of T. equiperdum IVM-t1 strain.</title>
        <authorList>
            <person name="Suganuma K."/>
        </authorList>
    </citation>
    <scope>NUCLEOTIDE SEQUENCE [LARGE SCALE GENOMIC DNA]</scope>
    <source>
        <strain evidence="1">IVM-t1</strain>
    </source>
</reference>
<gene>
    <name evidence="1" type="ORF">DPX39_060055300</name>
</gene>
<organism evidence="1">
    <name type="scientific">Trypanosoma brucei equiperdum</name>
    <dbReference type="NCBI Taxonomy" id="630700"/>
    <lineage>
        <taxon>Eukaryota</taxon>
        <taxon>Discoba</taxon>
        <taxon>Euglenozoa</taxon>
        <taxon>Kinetoplastea</taxon>
        <taxon>Metakinetoplastina</taxon>
        <taxon>Trypanosomatida</taxon>
        <taxon>Trypanosomatidae</taxon>
        <taxon>Trypanosoma</taxon>
    </lineage>
</organism>
<name>A0A3L6L7F9_9TRYP</name>
<evidence type="ECO:0000313" key="1">
    <source>
        <dbReference type="EMBL" id="RHW72175.1"/>
    </source>
</evidence>
<comment type="caution">
    <text evidence="1">The sequence shown here is derived from an EMBL/GenBank/DDBJ whole genome shotgun (WGS) entry which is preliminary data.</text>
</comment>
<accession>A0A3L6L7F9</accession>
<protein>
    <submittedName>
        <fullName evidence="1">Uncharacterized protein</fullName>
    </submittedName>
</protein>
<proteinExistence type="predicted"/>
<dbReference type="EMBL" id="QSBY01000006">
    <property type="protein sequence ID" value="RHW72175.1"/>
    <property type="molecule type" value="Genomic_DNA"/>
</dbReference>